<accession>A0A445D5G7</accession>
<gene>
    <name evidence="3" type="ORF">Ahy_A05g024220</name>
</gene>
<evidence type="ECO:0000256" key="1">
    <source>
        <dbReference type="SAM" id="MobiDB-lite"/>
    </source>
</evidence>
<dbReference type="EMBL" id="SDMP01000005">
    <property type="protein sequence ID" value="RYR58448.1"/>
    <property type="molecule type" value="Genomic_DNA"/>
</dbReference>
<keyword evidence="4" id="KW-1185">Reference proteome</keyword>
<feature type="compositionally biased region" description="Basic residues" evidence="1">
    <location>
        <begin position="1"/>
        <end position="17"/>
    </location>
</feature>
<feature type="region of interest" description="Disordered" evidence="1">
    <location>
        <begin position="328"/>
        <end position="355"/>
    </location>
</feature>
<evidence type="ECO:0000259" key="2">
    <source>
        <dbReference type="Pfam" id="PF20167"/>
    </source>
</evidence>
<evidence type="ECO:0000313" key="3">
    <source>
        <dbReference type="EMBL" id="RYR58448.1"/>
    </source>
</evidence>
<protein>
    <recommendedName>
        <fullName evidence="2">Putative plant transposon protein domain-containing protein</fullName>
    </recommendedName>
</protein>
<dbReference type="Proteomes" id="UP000289738">
    <property type="component" value="Chromosome A05"/>
</dbReference>
<sequence>MSDKRKGKASSSKKRKRTPDPTLSSLQAYGTNPLHDIDKANQLLPAQDMVKFSNLYCELRFPTCNSKNLTIEKKLVIPSDLTDIIHQRIDRMGLAFVDRKFSRVNRSWVQKFYCNFFRHTLDLVLVRGVEIPITEEAIEDAHTCRPKTGDNDAFLQAEIELHYMTFDFDALRAVVATPEASWVMDADNKTPKGMRFTYLSREAKTWQQIFAHNLMPTTHFSEIPVAMLILISCVLEGKKVYFPRLIRRFMWRAHIRGSFPFPVLVTQMIQWASVQWLPEDVSLPPPLPEKEEVTIPWGSWRSNRQLMHHLDRIDEMFVAQSLKLPPLPESSELDEETHEEEHADLHDEGTHEEEPVIHDNRDFLDCCC</sequence>
<organism evidence="3 4">
    <name type="scientific">Arachis hypogaea</name>
    <name type="common">Peanut</name>
    <dbReference type="NCBI Taxonomy" id="3818"/>
    <lineage>
        <taxon>Eukaryota</taxon>
        <taxon>Viridiplantae</taxon>
        <taxon>Streptophyta</taxon>
        <taxon>Embryophyta</taxon>
        <taxon>Tracheophyta</taxon>
        <taxon>Spermatophyta</taxon>
        <taxon>Magnoliopsida</taxon>
        <taxon>eudicotyledons</taxon>
        <taxon>Gunneridae</taxon>
        <taxon>Pentapetalae</taxon>
        <taxon>rosids</taxon>
        <taxon>fabids</taxon>
        <taxon>Fabales</taxon>
        <taxon>Fabaceae</taxon>
        <taxon>Papilionoideae</taxon>
        <taxon>50 kb inversion clade</taxon>
        <taxon>dalbergioids sensu lato</taxon>
        <taxon>Dalbergieae</taxon>
        <taxon>Pterocarpus clade</taxon>
        <taxon>Arachis</taxon>
    </lineage>
</organism>
<evidence type="ECO:0000313" key="4">
    <source>
        <dbReference type="Proteomes" id="UP000289738"/>
    </source>
</evidence>
<dbReference type="AlphaFoldDB" id="A0A445D5G7"/>
<name>A0A445D5G7_ARAHY</name>
<feature type="region of interest" description="Disordered" evidence="1">
    <location>
        <begin position="1"/>
        <end position="30"/>
    </location>
</feature>
<feature type="compositionally biased region" description="Basic and acidic residues" evidence="1">
    <location>
        <begin position="339"/>
        <end position="355"/>
    </location>
</feature>
<feature type="compositionally biased region" description="Polar residues" evidence="1">
    <location>
        <begin position="21"/>
        <end position="30"/>
    </location>
</feature>
<dbReference type="InterPro" id="IPR046796">
    <property type="entry name" value="Transposase_32_dom"/>
</dbReference>
<reference evidence="3 4" key="1">
    <citation type="submission" date="2019-01" db="EMBL/GenBank/DDBJ databases">
        <title>Sequencing of cultivated peanut Arachis hypogaea provides insights into genome evolution and oil improvement.</title>
        <authorList>
            <person name="Chen X."/>
        </authorList>
    </citation>
    <scope>NUCLEOTIDE SEQUENCE [LARGE SCALE GENOMIC DNA]</scope>
    <source>
        <strain evidence="4">cv. Fuhuasheng</strain>
        <tissue evidence="3">Leaves</tissue>
    </source>
</reference>
<feature type="domain" description="Putative plant transposon protein" evidence="2">
    <location>
        <begin position="100"/>
        <end position="274"/>
    </location>
</feature>
<dbReference type="Pfam" id="PF20167">
    <property type="entry name" value="Transposase_32"/>
    <property type="match status" value="1"/>
</dbReference>
<proteinExistence type="predicted"/>
<comment type="caution">
    <text evidence="3">The sequence shown here is derived from an EMBL/GenBank/DDBJ whole genome shotgun (WGS) entry which is preliminary data.</text>
</comment>